<dbReference type="PANTHER" id="PTHR30009">
    <property type="entry name" value="CYTOCHROME C-TYPE SYNTHESIS PROTEIN AND PTS TRANSMEMBRANE COMPONENT"/>
    <property type="match status" value="1"/>
</dbReference>
<dbReference type="Pfam" id="PF00367">
    <property type="entry name" value="PTS_EIIB"/>
    <property type="match status" value="1"/>
</dbReference>
<dbReference type="PROSITE" id="PS51098">
    <property type="entry name" value="PTS_EIIB_TYPE_1"/>
    <property type="match status" value="1"/>
</dbReference>
<evidence type="ECO:0000256" key="6">
    <source>
        <dbReference type="PROSITE-ProRule" id="PRU00421"/>
    </source>
</evidence>
<comment type="caution">
    <text evidence="8">The sequence shown here is derived from an EMBL/GenBank/DDBJ whole genome shotgun (WGS) entry which is preliminary data.</text>
</comment>
<protein>
    <recommendedName>
        <fullName evidence="7">PTS EIIB type-1 domain-containing protein</fullName>
    </recommendedName>
</protein>
<evidence type="ECO:0000256" key="3">
    <source>
        <dbReference type="ARBA" id="ARBA00022679"/>
    </source>
</evidence>
<dbReference type="InterPro" id="IPR050429">
    <property type="entry name" value="PTS_Glucose_EIICBA"/>
</dbReference>
<feature type="domain" description="PTS EIIB type-1" evidence="7">
    <location>
        <begin position="1"/>
        <end position="63"/>
    </location>
</feature>
<evidence type="ECO:0000259" key="7">
    <source>
        <dbReference type="PROSITE" id="PS51098"/>
    </source>
</evidence>
<gene>
    <name evidence="8" type="ORF">GCM10007368_04000</name>
</gene>
<keyword evidence="9" id="KW-1185">Reference proteome</keyword>
<evidence type="ECO:0000313" key="9">
    <source>
        <dbReference type="Proteomes" id="UP000632535"/>
    </source>
</evidence>
<keyword evidence="3" id="KW-0808">Transferase</keyword>
<dbReference type="Gene3D" id="3.30.1360.60">
    <property type="entry name" value="Glucose permease domain IIB"/>
    <property type="match status" value="1"/>
</dbReference>
<organism evidence="8 9">
    <name type="scientific">Isoptericola cucumis</name>
    <dbReference type="NCBI Taxonomy" id="1776856"/>
    <lineage>
        <taxon>Bacteria</taxon>
        <taxon>Bacillati</taxon>
        <taxon>Actinomycetota</taxon>
        <taxon>Actinomycetes</taxon>
        <taxon>Micrococcales</taxon>
        <taxon>Promicromonosporaceae</taxon>
        <taxon>Isoptericola</taxon>
    </lineage>
</organism>
<name>A0ABQ2B4Q8_9MICO</name>
<keyword evidence="2" id="KW-0762">Sugar transport</keyword>
<dbReference type="SUPFAM" id="SSF55604">
    <property type="entry name" value="Glucose permease domain IIB"/>
    <property type="match status" value="1"/>
</dbReference>
<keyword evidence="5" id="KW-0418">Kinase</keyword>
<dbReference type="InterPro" id="IPR018113">
    <property type="entry name" value="PTrfase_EIIB_Cys"/>
</dbReference>
<evidence type="ECO:0000256" key="4">
    <source>
        <dbReference type="ARBA" id="ARBA00022683"/>
    </source>
</evidence>
<evidence type="ECO:0000256" key="1">
    <source>
        <dbReference type="ARBA" id="ARBA00022448"/>
    </source>
</evidence>
<evidence type="ECO:0000313" key="8">
    <source>
        <dbReference type="EMBL" id="GGI05004.1"/>
    </source>
</evidence>
<dbReference type="PANTHER" id="PTHR30009:SF4">
    <property type="entry name" value="PTS SYSTEM N-ACETYLGLUCOSAMINE-SPECIFIC EIICBA COMPONENT"/>
    <property type="match status" value="1"/>
</dbReference>
<reference evidence="9" key="1">
    <citation type="journal article" date="2019" name="Int. J. Syst. Evol. Microbiol.">
        <title>The Global Catalogue of Microorganisms (GCM) 10K type strain sequencing project: providing services to taxonomists for standard genome sequencing and annotation.</title>
        <authorList>
            <consortium name="The Broad Institute Genomics Platform"/>
            <consortium name="The Broad Institute Genome Sequencing Center for Infectious Disease"/>
            <person name="Wu L."/>
            <person name="Ma J."/>
        </authorList>
    </citation>
    <scope>NUCLEOTIDE SEQUENCE [LARGE SCALE GENOMIC DNA]</scope>
    <source>
        <strain evidence="9">CCM 8653</strain>
    </source>
</reference>
<proteinExistence type="predicted"/>
<keyword evidence="4" id="KW-0598">Phosphotransferase system</keyword>
<dbReference type="EMBL" id="BMDG01000001">
    <property type="protein sequence ID" value="GGI05004.1"/>
    <property type="molecule type" value="Genomic_DNA"/>
</dbReference>
<evidence type="ECO:0000256" key="5">
    <source>
        <dbReference type="ARBA" id="ARBA00022777"/>
    </source>
</evidence>
<evidence type="ECO:0000256" key="2">
    <source>
        <dbReference type="ARBA" id="ARBA00022597"/>
    </source>
</evidence>
<feature type="active site" description="Phosphocysteine intermediate; for EIIB activity" evidence="6">
    <location>
        <position position="10"/>
    </location>
</feature>
<sequence>MENIDEIDPCTTRLRSLVKDPSLVDAALLRRAGVFGVMINGRVVQVVVGPRVDTIASDLAELM</sequence>
<keyword evidence="1" id="KW-0813">Transport</keyword>
<accession>A0ABQ2B4Q8</accession>
<dbReference type="InterPro" id="IPR036878">
    <property type="entry name" value="Glu_permease_IIB"/>
</dbReference>
<dbReference type="InterPro" id="IPR001996">
    <property type="entry name" value="PTS_IIB_1"/>
</dbReference>
<dbReference type="Proteomes" id="UP000632535">
    <property type="component" value="Unassembled WGS sequence"/>
</dbReference>